<reference evidence="1 2" key="1">
    <citation type="journal article" date="2023" name="Nucleic Acids Res.">
        <title>The hologenome of Daphnia magna reveals possible DNA methylation and microbiome-mediated evolution of the host genome.</title>
        <authorList>
            <person name="Chaturvedi A."/>
            <person name="Li X."/>
            <person name="Dhandapani V."/>
            <person name="Marshall H."/>
            <person name="Kissane S."/>
            <person name="Cuenca-Cambronero M."/>
            <person name="Asole G."/>
            <person name="Calvet F."/>
            <person name="Ruiz-Romero M."/>
            <person name="Marangio P."/>
            <person name="Guigo R."/>
            <person name="Rago D."/>
            <person name="Mirbahai L."/>
            <person name="Eastwood N."/>
            <person name="Colbourne J.K."/>
            <person name="Zhou J."/>
            <person name="Mallon E."/>
            <person name="Orsini L."/>
        </authorList>
    </citation>
    <scope>NUCLEOTIDE SEQUENCE [LARGE SCALE GENOMIC DNA]</scope>
    <source>
        <strain evidence="1">LRV0_1</strain>
    </source>
</reference>
<dbReference type="Proteomes" id="UP001234178">
    <property type="component" value="Unassembled WGS sequence"/>
</dbReference>
<organism evidence="1 2">
    <name type="scientific">Daphnia magna</name>
    <dbReference type="NCBI Taxonomy" id="35525"/>
    <lineage>
        <taxon>Eukaryota</taxon>
        <taxon>Metazoa</taxon>
        <taxon>Ecdysozoa</taxon>
        <taxon>Arthropoda</taxon>
        <taxon>Crustacea</taxon>
        <taxon>Branchiopoda</taxon>
        <taxon>Diplostraca</taxon>
        <taxon>Cladocera</taxon>
        <taxon>Anomopoda</taxon>
        <taxon>Daphniidae</taxon>
        <taxon>Daphnia</taxon>
    </lineage>
</organism>
<comment type="caution">
    <text evidence="1">The sequence shown here is derived from an EMBL/GenBank/DDBJ whole genome shotgun (WGS) entry which is preliminary data.</text>
</comment>
<name>A0ABR0B4E4_9CRUS</name>
<gene>
    <name evidence="1" type="ORF">OUZ56_028561</name>
</gene>
<proteinExistence type="predicted"/>
<accession>A0ABR0B4E4</accession>
<dbReference type="EMBL" id="JAOYFB010000040">
    <property type="protein sequence ID" value="KAK4036509.1"/>
    <property type="molecule type" value="Genomic_DNA"/>
</dbReference>
<protein>
    <submittedName>
        <fullName evidence="1">Uncharacterized protein</fullName>
    </submittedName>
</protein>
<sequence length="118" mass="13498">MAPFFLERICNGKGPAGPKSRLREKSPSPLPGFCLAEKFRLTKRKTKEGKKTEHFFSSLFFVRLDFCFVSFREFLFFLLLHSGWSSPSGIKQTQPSVGLFKVNMYTRERGGLLLCVPN</sequence>
<keyword evidence="2" id="KW-1185">Reference proteome</keyword>
<evidence type="ECO:0000313" key="2">
    <source>
        <dbReference type="Proteomes" id="UP001234178"/>
    </source>
</evidence>
<evidence type="ECO:0000313" key="1">
    <source>
        <dbReference type="EMBL" id="KAK4036509.1"/>
    </source>
</evidence>